<dbReference type="GO" id="GO:0036430">
    <property type="term" value="F:CMP kinase activity"/>
    <property type="evidence" value="ECO:0007669"/>
    <property type="project" value="RHEA"/>
</dbReference>
<dbReference type="SUPFAM" id="SSF52540">
    <property type="entry name" value="P-loop containing nucleoside triphosphate hydrolases"/>
    <property type="match status" value="1"/>
</dbReference>
<dbReference type="EMBL" id="CP005290">
    <property type="protein sequence ID" value="AGK60139.1"/>
    <property type="molecule type" value="Genomic_DNA"/>
</dbReference>
<evidence type="ECO:0000256" key="7">
    <source>
        <dbReference type="ARBA" id="ARBA00022840"/>
    </source>
</evidence>
<keyword evidence="6 10" id="KW-0418">Kinase</keyword>
<keyword evidence="7 10" id="KW-0067">ATP-binding</keyword>
<feature type="binding site" evidence="10">
    <location>
        <begin position="9"/>
        <end position="17"/>
    </location>
    <ligand>
        <name>ATP</name>
        <dbReference type="ChEBI" id="CHEBI:30616"/>
    </ligand>
</feature>
<comment type="subcellular location">
    <subcellularLocation>
        <location evidence="1 10">Cytoplasm</location>
    </subcellularLocation>
</comment>
<keyword evidence="12" id="KW-1185">Reference proteome</keyword>
<keyword evidence="5 10" id="KW-0547">Nucleotide-binding</keyword>
<sequence>MGVKITISGAPGTGTSTIAKLLSERLNLPVISAGMMFRKLARERGMTLDEFGRYADSNPEIDMLIDRTQKEEAVKRDSCIVEGRLSGWMVEDADLKVLLFAKDDVRFQRIASREKKPFEVARDETLRREQIEMERYLKYYGIDIRDYSIYDVVINSANFGAKEIVEIILTALDQKLNARESNQDKGS</sequence>
<evidence type="ECO:0000256" key="8">
    <source>
        <dbReference type="ARBA" id="ARBA00047615"/>
    </source>
</evidence>
<dbReference type="EC" id="2.7.4.25" evidence="10"/>
<dbReference type="InterPro" id="IPR011994">
    <property type="entry name" value="Cytidylate_kinase_dom"/>
</dbReference>
<evidence type="ECO:0000256" key="10">
    <source>
        <dbReference type="HAMAP-Rule" id="MF_00239"/>
    </source>
</evidence>
<dbReference type="HOGENOM" id="CLU_079959_1_0_2"/>
<accession>N0B939</accession>
<comment type="catalytic activity">
    <reaction evidence="9 10">
        <text>CMP + ATP = CDP + ADP</text>
        <dbReference type="Rhea" id="RHEA:11600"/>
        <dbReference type="ChEBI" id="CHEBI:30616"/>
        <dbReference type="ChEBI" id="CHEBI:58069"/>
        <dbReference type="ChEBI" id="CHEBI:60377"/>
        <dbReference type="ChEBI" id="CHEBI:456216"/>
        <dbReference type="EC" id="2.7.4.25"/>
    </reaction>
</comment>
<protein>
    <recommendedName>
        <fullName evidence="10">Cytidylate kinase</fullName>
        <shortName evidence="10">CK</shortName>
        <ecNumber evidence="10">2.7.4.25</ecNumber>
    </recommendedName>
    <alternativeName>
        <fullName evidence="10">Cytidine monophosphate kinase</fullName>
        <shortName evidence="10">CMP kinase</shortName>
    </alternativeName>
</protein>
<gene>
    <name evidence="10" type="primary">cmk</name>
    <name evidence="11" type="ORF">Asulf_00103</name>
</gene>
<dbReference type="GO" id="GO:0036431">
    <property type="term" value="F:dCMP kinase activity"/>
    <property type="evidence" value="ECO:0007669"/>
    <property type="project" value="InterPro"/>
</dbReference>
<evidence type="ECO:0000256" key="6">
    <source>
        <dbReference type="ARBA" id="ARBA00022777"/>
    </source>
</evidence>
<dbReference type="GO" id="GO:0006220">
    <property type="term" value="P:pyrimidine nucleotide metabolic process"/>
    <property type="evidence" value="ECO:0007669"/>
    <property type="project" value="UniProtKB-UniRule"/>
</dbReference>
<dbReference type="GO" id="GO:0005737">
    <property type="term" value="C:cytoplasm"/>
    <property type="evidence" value="ECO:0007669"/>
    <property type="project" value="UniProtKB-SubCell"/>
</dbReference>
<organism evidence="11 12">
    <name type="scientific">Archaeoglobus sulfaticallidus PM70-1</name>
    <dbReference type="NCBI Taxonomy" id="387631"/>
    <lineage>
        <taxon>Archaea</taxon>
        <taxon>Methanobacteriati</taxon>
        <taxon>Methanobacteriota</taxon>
        <taxon>Archaeoglobi</taxon>
        <taxon>Archaeoglobales</taxon>
        <taxon>Archaeoglobaceae</taxon>
        <taxon>Archaeoglobus</taxon>
    </lineage>
</organism>
<dbReference type="InterPro" id="IPR027417">
    <property type="entry name" value="P-loop_NTPase"/>
</dbReference>
<dbReference type="eggNOG" id="arCOG01037">
    <property type="taxonomic scope" value="Archaea"/>
</dbReference>
<dbReference type="Gene3D" id="3.40.50.300">
    <property type="entry name" value="P-loop containing nucleotide triphosphate hydrolases"/>
    <property type="match status" value="1"/>
</dbReference>
<proteinExistence type="inferred from homology"/>
<evidence type="ECO:0000313" key="12">
    <source>
        <dbReference type="Proteomes" id="UP000013307"/>
    </source>
</evidence>
<dbReference type="KEGG" id="ast:Asulf_00103"/>
<evidence type="ECO:0000256" key="1">
    <source>
        <dbReference type="ARBA" id="ARBA00004496"/>
    </source>
</evidence>
<evidence type="ECO:0000313" key="11">
    <source>
        <dbReference type="EMBL" id="AGK60139.1"/>
    </source>
</evidence>
<dbReference type="NCBIfam" id="TIGR02173">
    <property type="entry name" value="cyt_kin_arch"/>
    <property type="match status" value="1"/>
</dbReference>
<dbReference type="GeneID" id="15391749"/>
<evidence type="ECO:0000256" key="4">
    <source>
        <dbReference type="ARBA" id="ARBA00022679"/>
    </source>
</evidence>
<dbReference type="OrthoDB" id="31096at2157"/>
<evidence type="ECO:0000256" key="3">
    <source>
        <dbReference type="ARBA" id="ARBA00022490"/>
    </source>
</evidence>
<dbReference type="Proteomes" id="UP000013307">
    <property type="component" value="Chromosome"/>
</dbReference>
<comment type="catalytic activity">
    <reaction evidence="8 10">
        <text>dCMP + ATP = dCDP + ADP</text>
        <dbReference type="Rhea" id="RHEA:25094"/>
        <dbReference type="ChEBI" id="CHEBI:30616"/>
        <dbReference type="ChEBI" id="CHEBI:57566"/>
        <dbReference type="ChEBI" id="CHEBI:58593"/>
        <dbReference type="ChEBI" id="CHEBI:456216"/>
        <dbReference type="EC" id="2.7.4.25"/>
    </reaction>
</comment>
<dbReference type="InterPro" id="IPR011892">
    <property type="entry name" value="Cyt_kin_arch"/>
</dbReference>
<dbReference type="AlphaFoldDB" id="N0B939"/>
<keyword evidence="4 10" id="KW-0808">Transferase</keyword>
<dbReference type="Pfam" id="PF13189">
    <property type="entry name" value="Cytidylate_kin2"/>
    <property type="match status" value="1"/>
</dbReference>
<keyword evidence="3 10" id="KW-0963">Cytoplasm</keyword>
<dbReference type="RefSeq" id="WP_015589738.1">
    <property type="nucleotide sequence ID" value="NC_021169.1"/>
</dbReference>
<name>N0B939_9EURY</name>
<dbReference type="GO" id="GO:0005524">
    <property type="term" value="F:ATP binding"/>
    <property type="evidence" value="ECO:0007669"/>
    <property type="project" value="UniProtKB-UniRule"/>
</dbReference>
<comment type="similarity">
    <text evidence="2 10">Belongs to the cytidylate kinase family. Type 2 subfamily.</text>
</comment>
<dbReference type="CDD" id="cd02020">
    <property type="entry name" value="CMPK"/>
    <property type="match status" value="1"/>
</dbReference>
<reference evidence="11 12" key="1">
    <citation type="journal article" date="2013" name="Genome Announc.">
        <title>Complete Genome Sequence of the Thermophilic and Facultatively Chemolithoautotrophic Sulfate Reducer Archaeoglobus sulfaticallidus Strain PM70-1T.</title>
        <authorList>
            <person name="Stokke R."/>
            <person name="Hocking W.P."/>
            <person name="Steinsbu B.O."/>
            <person name="Steen I.H."/>
        </authorList>
    </citation>
    <scope>NUCLEOTIDE SEQUENCE [LARGE SCALE GENOMIC DNA]</scope>
    <source>
        <strain evidence="11">PM70-1</strain>
    </source>
</reference>
<dbReference type="HAMAP" id="MF_00239">
    <property type="entry name" value="Cytidyl_kinase_type2"/>
    <property type="match status" value="1"/>
</dbReference>
<evidence type="ECO:0000256" key="5">
    <source>
        <dbReference type="ARBA" id="ARBA00022741"/>
    </source>
</evidence>
<evidence type="ECO:0000256" key="9">
    <source>
        <dbReference type="ARBA" id="ARBA00048478"/>
    </source>
</evidence>
<dbReference type="STRING" id="387631.Asulf_00103"/>
<evidence type="ECO:0000256" key="2">
    <source>
        <dbReference type="ARBA" id="ARBA00011005"/>
    </source>
</evidence>